<sequence length="121" mass="13066">MGAVIVHLAAATATMRIECGTKQPPPKGHSELKGIKLPHDDPVVVALLIANFIVEMMPVHTGSSTDILYLSTYDKLHLPRSHIQPIATPLTGFTGHVVYPLGIAMLDFTVWTGNRTTTIKA</sequence>
<dbReference type="Proteomes" id="UP001454036">
    <property type="component" value="Unassembled WGS sequence"/>
</dbReference>
<proteinExistence type="predicted"/>
<protein>
    <submittedName>
        <fullName evidence="1">Uncharacterized protein</fullName>
    </submittedName>
</protein>
<dbReference type="AlphaFoldDB" id="A0AAV3Q4K1"/>
<gene>
    <name evidence="1" type="ORF">LIER_14806</name>
</gene>
<organism evidence="1 2">
    <name type="scientific">Lithospermum erythrorhizon</name>
    <name type="common">Purple gromwell</name>
    <name type="synonym">Lithospermum officinale var. erythrorhizon</name>
    <dbReference type="NCBI Taxonomy" id="34254"/>
    <lineage>
        <taxon>Eukaryota</taxon>
        <taxon>Viridiplantae</taxon>
        <taxon>Streptophyta</taxon>
        <taxon>Embryophyta</taxon>
        <taxon>Tracheophyta</taxon>
        <taxon>Spermatophyta</taxon>
        <taxon>Magnoliopsida</taxon>
        <taxon>eudicotyledons</taxon>
        <taxon>Gunneridae</taxon>
        <taxon>Pentapetalae</taxon>
        <taxon>asterids</taxon>
        <taxon>lamiids</taxon>
        <taxon>Boraginales</taxon>
        <taxon>Boraginaceae</taxon>
        <taxon>Boraginoideae</taxon>
        <taxon>Lithospermeae</taxon>
        <taxon>Lithospermum</taxon>
    </lineage>
</organism>
<accession>A0AAV3Q4K1</accession>
<reference evidence="1 2" key="1">
    <citation type="submission" date="2024-01" db="EMBL/GenBank/DDBJ databases">
        <title>The complete chloroplast genome sequence of Lithospermum erythrorhizon: insights into the phylogenetic relationship among Boraginaceae species and the maternal lineages of purple gromwells.</title>
        <authorList>
            <person name="Okada T."/>
            <person name="Watanabe K."/>
        </authorList>
    </citation>
    <scope>NUCLEOTIDE SEQUENCE [LARGE SCALE GENOMIC DNA]</scope>
</reference>
<comment type="caution">
    <text evidence="1">The sequence shown here is derived from an EMBL/GenBank/DDBJ whole genome shotgun (WGS) entry which is preliminary data.</text>
</comment>
<name>A0AAV3Q4K1_LITER</name>
<dbReference type="EMBL" id="BAABME010003136">
    <property type="protein sequence ID" value="GAA0157565.1"/>
    <property type="molecule type" value="Genomic_DNA"/>
</dbReference>
<evidence type="ECO:0000313" key="2">
    <source>
        <dbReference type="Proteomes" id="UP001454036"/>
    </source>
</evidence>
<dbReference type="PANTHER" id="PTHR33240:SF15">
    <property type="entry name" value="GAG-PRO-LIKE PROTEIN"/>
    <property type="match status" value="1"/>
</dbReference>
<keyword evidence="2" id="KW-1185">Reference proteome</keyword>
<evidence type="ECO:0000313" key="1">
    <source>
        <dbReference type="EMBL" id="GAA0157565.1"/>
    </source>
</evidence>
<dbReference type="PANTHER" id="PTHR33240">
    <property type="entry name" value="OS08G0508500 PROTEIN"/>
    <property type="match status" value="1"/>
</dbReference>